<gene>
    <name evidence="2" type="ORF">MNBD_GAMMA05-2065</name>
</gene>
<evidence type="ECO:0000256" key="1">
    <source>
        <dbReference type="SAM" id="Phobius"/>
    </source>
</evidence>
<protein>
    <recommendedName>
        <fullName evidence="3">DUF2892 domain-containing protein</fullName>
    </recommendedName>
</protein>
<name>A0A3B0X2W6_9ZZZZ</name>
<accession>A0A3B0X2W6</accession>
<sequence length="72" mass="7753">MSTSLFNASNSVRLFLFNVAMFNLVAIGLSGFNEVHWFSYVLPAFLIFAAATGLCPGLIISRKILGALGVNE</sequence>
<keyword evidence="1" id="KW-1133">Transmembrane helix</keyword>
<feature type="transmembrane region" description="Helical" evidence="1">
    <location>
        <begin position="37"/>
        <end position="60"/>
    </location>
</feature>
<evidence type="ECO:0008006" key="3">
    <source>
        <dbReference type="Google" id="ProtNLM"/>
    </source>
</evidence>
<keyword evidence="1" id="KW-0472">Membrane</keyword>
<reference evidence="2" key="1">
    <citation type="submission" date="2018-06" db="EMBL/GenBank/DDBJ databases">
        <authorList>
            <person name="Zhirakovskaya E."/>
        </authorList>
    </citation>
    <scope>NUCLEOTIDE SEQUENCE</scope>
</reference>
<feature type="transmembrane region" description="Helical" evidence="1">
    <location>
        <begin position="12"/>
        <end position="31"/>
    </location>
</feature>
<proteinExistence type="predicted"/>
<dbReference type="EMBL" id="UOFE01000001">
    <property type="protein sequence ID" value="VAW50224.1"/>
    <property type="molecule type" value="Genomic_DNA"/>
</dbReference>
<dbReference type="AlphaFoldDB" id="A0A3B0X2W6"/>
<organism evidence="2">
    <name type="scientific">hydrothermal vent metagenome</name>
    <dbReference type="NCBI Taxonomy" id="652676"/>
    <lineage>
        <taxon>unclassified sequences</taxon>
        <taxon>metagenomes</taxon>
        <taxon>ecological metagenomes</taxon>
    </lineage>
</organism>
<evidence type="ECO:0000313" key="2">
    <source>
        <dbReference type="EMBL" id="VAW50224.1"/>
    </source>
</evidence>
<keyword evidence="1" id="KW-0812">Transmembrane</keyword>